<comment type="caution">
    <text evidence="2">The sequence shown here is derived from an EMBL/GenBank/DDBJ whole genome shotgun (WGS) entry which is preliminary data.</text>
</comment>
<evidence type="ECO:0000313" key="3">
    <source>
        <dbReference type="Proteomes" id="UP000078046"/>
    </source>
</evidence>
<dbReference type="AlphaFoldDB" id="A0A177AS09"/>
<sequence length="122" mass="14097">MSVNPYTLTYFIFIIFPLIKSVPLVSILNLDKKVEVGKNESSRFAHVTIKISHQPESTNSAFNILLEDQLFPVYAPLQDINLKYSNPKMYIKLFMIESGYLLVDIDEISNFTHKNNKKVDKK</sequence>
<keyword evidence="1" id="KW-1133">Transmembrane helix</keyword>
<evidence type="ECO:0000256" key="1">
    <source>
        <dbReference type="SAM" id="Phobius"/>
    </source>
</evidence>
<dbReference type="Proteomes" id="UP000078046">
    <property type="component" value="Unassembled WGS sequence"/>
</dbReference>
<accession>A0A177AS09</accession>
<keyword evidence="3" id="KW-1185">Reference proteome</keyword>
<keyword evidence="1" id="KW-0812">Transmembrane</keyword>
<reference evidence="2 3" key="1">
    <citation type="submission" date="2016-04" db="EMBL/GenBank/DDBJ databases">
        <title>The genome of Intoshia linei affirms orthonectids as highly simplified spiralians.</title>
        <authorList>
            <person name="Mikhailov K.V."/>
            <person name="Slusarev G.S."/>
            <person name="Nikitin M.A."/>
            <person name="Logacheva M.D."/>
            <person name="Penin A."/>
            <person name="Aleoshin V."/>
            <person name="Panchin Y.V."/>
        </authorList>
    </citation>
    <scope>NUCLEOTIDE SEQUENCE [LARGE SCALE GENOMIC DNA]</scope>
    <source>
        <strain evidence="2">Intl2013</strain>
        <tissue evidence="2">Whole animal</tissue>
    </source>
</reference>
<organism evidence="2 3">
    <name type="scientific">Intoshia linei</name>
    <dbReference type="NCBI Taxonomy" id="1819745"/>
    <lineage>
        <taxon>Eukaryota</taxon>
        <taxon>Metazoa</taxon>
        <taxon>Spiralia</taxon>
        <taxon>Lophotrochozoa</taxon>
        <taxon>Mesozoa</taxon>
        <taxon>Orthonectida</taxon>
        <taxon>Rhopaluridae</taxon>
        <taxon>Intoshia</taxon>
    </lineage>
</organism>
<feature type="transmembrane region" description="Helical" evidence="1">
    <location>
        <begin position="6"/>
        <end position="28"/>
    </location>
</feature>
<evidence type="ECO:0000313" key="2">
    <source>
        <dbReference type="EMBL" id="OAF64163.1"/>
    </source>
</evidence>
<keyword evidence="1" id="KW-0472">Membrane</keyword>
<gene>
    <name evidence="2" type="ORF">A3Q56_08133</name>
</gene>
<name>A0A177AS09_9BILA</name>
<dbReference type="EMBL" id="LWCA01002065">
    <property type="protein sequence ID" value="OAF64163.1"/>
    <property type="molecule type" value="Genomic_DNA"/>
</dbReference>
<proteinExistence type="predicted"/>
<protein>
    <submittedName>
        <fullName evidence="2">Uncharacterized protein</fullName>
    </submittedName>
</protein>